<feature type="domain" description="Antitoxin SocA-like Panacea" evidence="1">
    <location>
        <begin position="27"/>
        <end position="118"/>
    </location>
</feature>
<reference evidence="2 3" key="1">
    <citation type="journal article" date="2022" name="Front. Microbiol.">
        <title>High genomic differentiation and limited gene flow indicate recent cryptic speciation within the genus Laspinema (cyanobacteria).</title>
        <authorList>
            <person name="Stanojkovic A."/>
            <person name="Skoupy S."/>
            <person name="Skaloud P."/>
            <person name="Dvorak P."/>
        </authorList>
    </citation>
    <scope>NUCLEOTIDE SEQUENCE [LARGE SCALE GENOMIC DNA]</scope>
    <source>
        <strain evidence="2 3">D2a</strain>
    </source>
</reference>
<evidence type="ECO:0000313" key="2">
    <source>
        <dbReference type="EMBL" id="MCT7966407.1"/>
    </source>
</evidence>
<proteinExistence type="predicted"/>
<accession>A0ABT2MPI4</accession>
<sequence>MVSPFEVANYFIWLANETGSFLSNLKLQKLVYYAQAWHLALEESPLFEEDFEAWIHGPVLPTLYQKYQSFSWKPIIEKVAKPTLNPQLEKFLQEIADVYLGCDAYELKRMTNQEDPWKLARGNLPIDAPSRDIIKKEWMKDYYAAHAEETEETENSAESYI</sequence>
<dbReference type="RefSeq" id="WP_368006051.1">
    <property type="nucleotide sequence ID" value="NZ_JAMXFF010000010.1"/>
</dbReference>
<protein>
    <submittedName>
        <fullName evidence="2">DUF4065 domain-containing protein</fullName>
    </submittedName>
</protein>
<organism evidence="2 3">
    <name type="scientific">Laspinema palackyanum D2a</name>
    <dbReference type="NCBI Taxonomy" id="2953684"/>
    <lineage>
        <taxon>Bacteria</taxon>
        <taxon>Bacillati</taxon>
        <taxon>Cyanobacteriota</taxon>
        <taxon>Cyanophyceae</taxon>
        <taxon>Oscillatoriophycideae</taxon>
        <taxon>Oscillatoriales</taxon>
        <taxon>Laspinemataceae</taxon>
        <taxon>Laspinema</taxon>
        <taxon>Laspinema palackyanum</taxon>
    </lineage>
</organism>
<name>A0ABT2MPI4_9CYAN</name>
<dbReference type="Proteomes" id="UP001525890">
    <property type="component" value="Unassembled WGS sequence"/>
</dbReference>
<dbReference type="EMBL" id="JAMXFF010000010">
    <property type="protein sequence ID" value="MCT7966407.1"/>
    <property type="molecule type" value="Genomic_DNA"/>
</dbReference>
<dbReference type="InterPro" id="IPR025272">
    <property type="entry name" value="SocA_Panacea"/>
</dbReference>
<dbReference type="Pfam" id="PF13274">
    <property type="entry name" value="SocA_Panacea"/>
    <property type="match status" value="1"/>
</dbReference>
<gene>
    <name evidence="2" type="ORF">NG799_08685</name>
</gene>
<comment type="caution">
    <text evidence="2">The sequence shown here is derived from an EMBL/GenBank/DDBJ whole genome shotgun (WGS) entry which is preliminary data.</text>
</comment>
<evidence type="ECO:0000259" key="1">
    <source>
        <dbReference type="Pfam" id="PF13274"/>
    </source>
</evidence>
<keyword evidence="3" id="KW-1185">Reference proteome</keyword>
<evidence type="ECO:0000313" key="3">
    <source>
        <dbReference type="Proteomes" id="UP001525890"/>
    </source>
</evidence>